<feature type="signal peptide" evidence="2">
    <location>
        <begin position="1"/>
        <end position="16"/>
    </location>
</feature>
<gene>
    <name evidence="4" type="ORF">AXK60_14395</name>
    <name evidence="3" type="ORF">AXK61_19700</name>
</gene>
<evidence type="ECO:0000313" key="4">
    <source>
        <dbReference type="EMBL" id="KXP03064.1"/>
    </source>
</evidence>
<comment type="caution">
    <text evidence="4">The sequence shown here is derived from an EMBL/GenBank/DDBJ whole genome shotgun (WGS) entry which is preliminary data.</text>
</comment>
<dbReference type="RefSeq" id="WP_068573570.1">
    <property type="nucleotide sequence ID" value="NZ_LSRE01000013.1"/>
</dbReference>
<keyword evidence="6" id="KW-1185">Reference proteome</keyword>
<feature type="chain" id="PRO_5038532160" description="PknH-like extracellular domain-containing protein" evidence="2">
    <location>
        <begin position="17"/>
        <end position="272"/>
    </location>
</feature>
<protein>
    <recommendedName>
        <fullName evidence="7">PknH-like extracellular domain-containing protein</fullName>
    </recommendedName>
</protein>
<reference evidence="3 6" key="2">
    <citation type="submission" date="2016-02" db="EMBL/GenBank/DDBJ databases">
        <authorList>
            <person name="Teng J.L."/>
            <person name="Tang Y."/>
            <person name="Huang Y."/>
            <person name="Guo F."/>
            <person name="Wei W."/>
            <person name="Chen J.H."/>
            <person name="Wong S.Y."/>
            <person name="Lau S.K."/>
            <person name="Woo P.C."/>
        </authorList>
    </citation>
    <scope>NUCLEOTIDE SEQUENCE [LARGE SCALE GENOMIC DNA]</scope>
    <source>
        <strain evidence="3 6">JCM 13375</strain>
    </source>
</reference>
<dbReference type="EMBL" id="LSRE01000013">
    <property type="protein sequence ID" value="KXO98252.1"/>
    <property type="molecule type" value="Genomic_DNA"/>
</dbReference>
<reference evidence="4" key="1">
    <citation type="submission" date="2016-02" db="EMBL/GenBank/DDBJ databases">
        <authorList>
            <person name="Teng J.L."/>
            <person name="Yang Y."/>
            <person name="Huang Y."/>
            <person name="Guo F."/>
            <person name="Wei W."/>
            <person name="Chen J.H."/>
            <person name="Wong S.Y."/>
            <person name="Lau S.K."/>
            <person name="Woo P.C."/>
        </authorList>
    </citation>
    <scope>NUCLEOTIDE SEQUENCE</scope>
    <source>
        <strain evidence="4">JCM 15929</strain>
    </source>
</reference>
<evidence type="ECO:0000313" key="3">
    <source>
        <dbReference type="EMBL" id="KXO98252.1"/>
    </source>
</evidence>
<sequence>MRYGRALALVALLAVAACDPGSDGDGSAASSGAAAPSSARSYPGLFAEYQGRFHPNHAGLGARSNAELAALLPGAGDFPGGAAPSTNIADEDGSGLGLHGQTDGQTRPAQCLYTPFGKSFSRNPDGSDWNLYYAASTTSQGDAGWVSVTIEREREGADVFALTTSWIAGCGTYERAFPDFAAPSTRNRGVTDTFGPGAAVSGLPSYVYTSTSVDLDDESASKPALSKLAKERRILLARVRSVVVVVEADGVADPALLDRLLVTTLERARRAA</sequence>
<evidence type="ECO:0008006" key="7">
    <source>
        <dbReference type="Google" id="ProtNLM"/>
    </source>
</evidence>
<dbReference type="EMBL" id="LSRF01000058">
    <property type="protein sequence ID" value="KXP03064.1"/>
    <property type="molecule type" value="Genomic_DNA"/>
</dbReference>
<dbReference type="STRING" id="239498.AXK60_14395"/>
<evidence type="ECO:0000313" key="5">
    <source>
        <dbReference type="Proteomes" id="UP000070258"/>
    </source>
</evidence>
<accession>A0A137ZY12</accession>
<reference evidence="5" key="3">
    <citation type="submission" date="2016-02" db="EMBL/GenBank/DDBJ databases">
        <authorList>
            <person name="Wen L."/>
            <person name="He K."/>
            <person name="Yang H."/>
        </authorList>
    </citation>
    <scope>NUCLEOTIDE SEQUENCE [LARGE SCALE GENOMIC DNA]</scope>
    <source>
        <strain evidence="5">JCM 15929</strain>
    </source>
</reference>
<dbReference type="Proteomes" id="UP000070258">
    <property type="component" value="Unassembled WGS sequence"/>
</dbReference>
<dbReference type="Proteomes" id="UP000070409">
    <property type="component" value="Unassembled WGS sequence"/>
</dbReference>
<organism evidence="4 5">
    <name type="scientific">Tsukamurella pseudospumae</name>
    <dbReference type="NCBI Taxonomy" id="239498"/>
    <lineage>
        <taxon>Bacteria</taxon>
        <taxon>Bacillati</taxon>
        <taxon>Actinomycetota</taxon>
        <taxon>Actinomycetes</taxon>
        <taxon>Mycobacteriales</taxon>
        <taxon>Tsukamurellaceae</taxon>
        <taxon>Tsukamurella</taxon>
    </lineage>
</organism>
<feature type="region of interest" description="Disordered" evidence="1">
    <location>
        <begin position="81"/>
        <end position="107"/>
    </location>
</feature>
<evidence type="ECO:0000256" key="1">
    <source>
        <dbReference type="SAM" id="MobiDB-lite"/>
    </source>
</evidence>
<name>A0A137ZY12_9ACTN</name>
<keyword evidence="2" id="KW-0732">Signal</keyword>
<evidence type="ECO:0000313" key="6">
    <source>
        <dbReference type="Proteomes" id="UP000070409"/>
    </source>
</evidence>
<evidence type="ECO:0000256" key="2">
    <source>
        <dbReference type="SAM" id="SignalP"/>
    </source>
</evidence>
<proteinExistence type="predicted"/>
<dbReference type="PROSITE" id="PS51257">
    <property type="entry name" value="PROKAR_LIPOPROTEIN"/>
    <property type="match status" value="1"/>
</dbReference>
<dbReference type="AlphaFoldDB" id="A0A137ZY12"/>